<feature type="compositionally biased region" description="Basic and acidic residues" evidence="1">
    <location>
        <begin position="367"/>
        <end position="380"/>
    </location>
</feature>
<feature type="region of interest" description="Disordered" evidence="1">
    <location>
        <begin position="360"/>
        <end position="386"/>
    </location>
</feature>
<dbReference type="InterPro" id="IPR036691">
    <property type="entry name" value="Endo/exonu/phosph_ase_sf"/>
</dbReference>
<dbReference type="AlphaFoldDB" id="A0A1N7L282"/>
<evidence type="ECO:0000259" key="2">
    <source>
        <dbReference type="Pfam" id="PF03372"/>
    </source>
</evidence>
<keyword evidence="3" id="KW-0540">Nuclease</keyword>
<protein>
    <submittedName>
        <fullName evidence="3">Endonuclease/Exonuclease/phosphatase family protein</fullName>
    </submittedName>
</protein>
<evidence type="ECO:0000256" key="1">
    <source>
        <dbReference type="SAM" id="MobiDB-lite"/>
    </source>
</evidence>
<feature type="compositionally biased region" description="Pro residues" evidence="1">
    <location>
        <begin position="18"/>
        <end position="27"/>
    </location>
</feature>
<keyword evidence="3" id="KW-0255">Endonuclease</keyword>
<sequence>MAFLPWAAPASDLTSPPADCPLPPTAPDAIPPAPDAGTLRVATYGAALSRRGPGLLLRDIEKQSPETEAALRVIAAARADVLLLTGIDWDDGGWALTALVARLGEMGRDYPFRFAPRPNTGVPTGLDIDGNGRLDEARDAQGYGRFTGDGGMALLSRWPIDAEASRDFSAFLWRDLPGALIDGAALPEGAAEIQRLSSAGHWDVALRTPAGRLHLWAWAATPPLFDGPEDRNGRRNHDEAAFWLRYLDGDLPQRPAPEPFVLLGNANLDPGDGTGRPAALAALLADPRLRDPRPGSPGALAAARRAEMPQSSAPESGTPACATVDWGAPRRPGFNRVDLVLPSAGLRVVQAGVLWPADTAGAAPSESRSEAAEIAPRRGPETTTKVNNESGFLKGWAKTVALAGRHRLVWVDISLH</sequence>
<evidence type="ECO:0000313" key="3">
    <source>
        <dbReference type="EMBL" id="SIS67972.1"/>
    </source>
</evidence>
<proteinExistence type="predicted"/>
<keyword evidence="4" id="KW-1185">Reference proteome</keyword>
<organism evidence="3 4">
    <name type="scientific">Phaeovulum vinaykumarii</name>
    <dbReference type="NCBI Taxonomy" id="407234"/>
    <lineage>
        <taxon>Bacteria</taxon>
        <taxon>Pseudomonadati</taxon>
        <taxon>Pseudomonadota</taxon>
        <taxon>Alphaproteobacteria</taxon>
        <taxon>Rhodobacterales</taxon>
        <taxon>Paracoccaceae</taxon>
        <taxon>Phaeovulum</taxon>
    </lineage>
</organism>
<dbReference type="STRING" id="407234.SAMN05421795_102461"/>
<reference evidence="4" key="1">
    <citation type="submission" date="2017-01" db="EMBL/GenBank/DDBJ databases">
        <authorList>
            <person name="Varghese N."/>
            <person name="Submissions S."/>
        </authorList>
    </citation>
    <scope>NUCLEOTIDE SEQUENCE [LARGE SCALE GENOMIC DNA]</scope>
    <source>
        <strain evidence="4">DSM 18714</strain>
    </source>
</reference>
<feature type="region of interest" description="Disordered" evidence="1">
    <location>
        <begin position="288"/>
        <end position="319"/>
    </location>
</feature>
<dbReference type="Pfam" id="PF03372">
    <property type="entry name" value="Exo_endo_phos"/>
    <property type="match status" value="1"/>
</dbReference>
<accession>A0A1N7L282</accession>
<dbReference type="EMBL" id="FTOM01000002">
    <property type="protein sequence ID" value="SIS67972.1"/>
    <property type="molecule type" value="Genomic_DNA"/>
</dbReference>
<keyword evidence="3" id="KW-0269">Exonuclease</keyword>
<dbReference type="Proteomes" id="UP000186098">
    <property type="component" value="Unassembled WGS sequence"/>
</dbReference>
<dbReference type="RefSeq" id="WP_076364248.1">
    <property type="nucleotide sequence ID" value="NZ_FTOM01000002.1"/>
</dbReference>
<dbReference type="SUPFAM" id="SSF56219">
    <property type="entry name" value="DNase I-like"/>
    <property type="match status" value="1"/>
</dbReference>
<dbReference type="InterPro" id="IPR005135">
    <property type="entry name" value="Endo/exonuclease/phosphatase"/>
</dbReference>
<dbReference type="GO" id="GO:0004519">
    <property type="term" value="F:endonuclease activity"/>
    <property type="evidence" value="ECO:0007669"/>
    <property type="project" value="UniProtKB-KW"/>
</dbReference>
<name>A0A1N7L282_9RHOB</name>
<gene>
    <name evidence="3" type="ORF">SAMN05421795_102461</name>
</gene>
<evidence type="ECO:0000313" key="4">
    <source>
        <dbReference type="Proteomes" id="UP000186098"/>
    </source>
</evidence>
<dbReference type="GO" id="GO:0004527">
    <property type="term" value="F:exonuclease activity"/>
    <property type="evidence" value="ECO:0007669"/>
    <property type="project" value="UniProtKB-KW"/>
</dbReference>
<dbReference type="Gene3D" id="3.60.10.10">
    <property type="entry name" value="Endonuclease/exonuclease/phosphatase"/>
    <property type="match status" value="1"/>
</dbReference>
<keyword evidence="3" id="KW-0378">Hydrolase</keyword>
<feature type="domain" description="Endonuclease/exonuclease/phosphatase" evidence="2">
    <location>
        <begin position="69"/>
        <end position="358"/>
    </location>
</feature>
<feature type="region of interest" description="Disordered" evidence="1">
    <location>
        <begin position="1"/>
        <end position="27"/>
    </location>
</feature>